<keyword evidence="1" id="KW-0344">Guanine-nucleotide releasing factor</keyword>
<dbReference type="Proteomes" id="UP001174909">
    <property type="component" value="Unassembled WGS sequence"/>
</dbReference>
<dbReference type="SUPFAM" id="SSF48366">
    <property type="entry name" value="Ras GEF"/>
    <property type="match status" value="1"/>
</dbReference>
<feature type="region of interest" description="Disordered" evidence="2">
    <location>
        <begin position="44"/>
        <end position="77"/>
    </location>
</feature>
<dbReference type="EMBL" id="CASHTH010004488">
    <property type="protein sequence ID" value="CAI8058081.1"/>
    <property type="molecule type" value="Genomic_DNA"/>
</dbReference>
<organism evidence="4 5">
    <name type="scientific">Geodia barretti</name>
    <name type="common">Barrett's horny sponge</name>
    <dbReference type="NCBI Taxonomy" id="519541"/>
    <lineage>
        <taxon>Eukaryota</taxon>
        <taxon>Metazoa</taxon>
        <taxon>Porifera</taxon>
        <taxon>Demospongiae</taxon>
        <taxon>Heteroscleromorpha</taxon>
        <taxon>Tetractinellida</taxon>
        <taxon>Astrophorina</taxon>
        <taxon>Geodiidae</taxon>
        <taxon>Geodia</taxon>
    </lineage>
</organism>
<feature type="non-terminal residue" evidence="4">
    <location>
        <position position="175"/>
    </location>
</feature>
<evidence type="ECO:0000256" key="2">
    <source>
        <dbReference type="SAM" id="MobiDB-lite"/>
    </source>
</evidence>
<sequence length="175" mass="18688">SLSLFPLPLPLPLSPPSPSLPSLSSISLSSLSLIQPSLFGHFVPPPETRSPDSTPQTSTSLLLSPPPPSSSSSVDPNSEEVVYKDGVVVAGSLDGLISLLLPSQTHQIEQSYVFAFVLCSRLFIQPHQLLGRVTKIFSSLQKQQPSSSTVSARCYSNHRFICLSSPHLQDSGPAN</sequence>
<protein>
    <submittedName>
        <fullName evidence="4">Ras-GEF domain-containing family member 1B-B</fullName>
    </submittedName>
</protein>
<evidence type="ECO:0000313" key="5">
    <source>
        <dbReference type="Proteomes" id="UP001174909"/>
    </source>
</evidence>
<proteinExistence type="predicted"/>
<accession>A0AA35U2Q4</accession>
<evidence type="ECO:0000313" key="4">
    <source>
        <dbReference type="EMBL" id="CAI8058081.1"/>
    </source>
</evidence>
<evidence type="ECO:0000256" key="1">
    <source>
        <dbReference type="PROSITE-ProRule" id="PRU00135"/>
    </source>
</evidence>
<feature type="domain" description="N-terminal Ras-GEF" evidence="3">
    <location>
        <begin position="84"/>
        <end position="175"/>
    </location>
</feature>
<evidence type="ECO:0000259" key="3">
    <source>
        <dbReference type="PROSITE" id="PS50212"/>
    </source>
</evidence>
<dbReference type="Gene3D" id="1.20.870.10">
    <property type="entry name" value="Son of sevenless (SoS) protein Chain: S domain 1"/>
    <property type="match status" value="1"/>
</dbReference>
<comment type="caution">
    <text evidence="4">The sequence shown here is derived from an EMBL/GenBank/DDBJ whole genome shotgun (WGS) entry which is preliminary data.</text>
</comment>
<keyword evidence="5" id="KW-1185">Reference proteome</keyword>
<dbReference type="PROSITE" id="PS50212">
    <property type="entry name" value="RASGEF_NTER"/>
    <property type="match status" value="1"/>
</dbReference>
<reference evidence="4" key="1">
    <citation type="submission" date="2023-03" db="EMBL/GenBank/DDBJ databases">
        <authorList>
            <person name="Steffen K."/>
            <person name="Cardenas P."/>
        </authorList>
    </citation>
    <scope>NUCLEOTIDE SEQUENCE</scope>
</reference>
<dbReference type="AlphaFoldDB" id="A0AA35U2Q4"/>
<dbReference type="InterPro" id="IPR000651">
    <property type="entry name" value="Ras-like_Gua-exchang_fac_N"/>
</dbReference>
<feature type="compositionally biased region" description="Low complexity" evidence="2">
    <location>
        <begin position="51"/>
        <end position="63"/>
    </location>
</feature>
<dbReference type="InterPro" id="IPR023578">
    <property type="entry name" value="Ras_GEF_dom_sf"/>
</dbReference>
<gene>
    <name evidence="4" type="ORF">GBAR_LOCUS31583</name>
</gene>
<feature type="non-terminal residue" evidence="4">
    <location>
        <position position="1"/>
    </location>
</feature>
<name>A0AA35U2Q4_GEOBA</name>
<dbReference type="GO" id="GO:0005085">
    <property type="term" value="F:guanyl-nucleotide exchange factor activity"/>
    <property type="evidence" value="ECO:0007669"/>
    <property type="project" value="UniProtKB-KW"/>
</dbReference>